<keyword evidence="1" id="KW-0285">Flavoprotein</keyword>
<dbReference type="PRINTS" id="PR00368">
    <property type="entry name" value="FADPNR"/>
</dbReference>
<dbReference type="SUPFAM" id="SSF51905">
    <property type="entry name" value="FAD/NAD(P)-binding domain"/>
    <property type="match status" value="1"/>
</dbReference>
<sequence length="313" mass="32364">MSTYDVAIVGGGPAGLAAAVTLGRSLRSVIVIDGGEPRNAPAEGAHNVLGQEGIAPHDLLVKGRAEARGYGAVIVDATVARARPSGAGGFTLGLEDGTDISARRVLIATGIVDELPSVPGLRAHWGSRLLHCPYCHGWEARGQAIGVLATGPMAMHQALLFRQLSDSVTVFVHEREAFAADEREQLDALGIAVVPGPVREVGGDGPLRLLLGDGSSWEVDALAVAPRFLARVDVYEQLGGVASEHPMGRFIETDPMGRTEVEGVWAAGNVRDLKAMVTASAGDGVAVAAGLNADLVAEDVRGAVARRRSATVA</sequence>
<evidence type="ECO:0000256" key="2">
    <source>
        <dbReference type="ARBA" id="ARBA00023002"/>
    </source>
</evidence>
<comment type="caution">
    <text evidence="5">The sequence shown here is derived from an EMBL/GenBank/DDBJ whole genome shotgun (WGS) entry which is preliminary data.</text>
</comment>
<dbReference type="AlphaFoldDB" id="A0A927JE86"/>
<dbReference type="InterPro" id="IPR050097">
    <property type="entry name" value="Ferredoxin-NADP_redctase_2"/>
</dbReference>
<evidence type="ECO:0000256" key="3">
    <source>
        <dbReference type="ARBA" id="ARBA00048132"/>
    </source>
</evidence>
<dbReference type="RefSeq" id="WP_192039224.1">
    <property type="nucleotide sequence ID" value="NZ_JACYWE010000005.1"/>
</dbReference>
<accession>A0A927JE86</accession>
<dbReference type="EMBL" id="JACYWE010000005">
    <property type="protein sequence ID" value="MBD8506757.1"/>
    <property type="molecule type" value="Genomic_DNA"/>
</dbReference>
<reference evidence="5" key="1">
    <citation type="submission" date="2020-09" db="EMBL/GenBank/DDBJ databases">
        <title>Hoyosella lacisalsi sp. nov., a halotolerant actinobacterium isolated from soil of Lake Gudzhirganskoe.</title>
        <authorList>
            <person name="Yang Q."/>
            <person name="Guo P.Y."/>
            <person name="Liu S.W."/>
            <person name="Li F.N."/>
            <person name="Sun C.H."/>
        </authorList>
    </citation>
    <scope>NUCLEOTIDE SEQUENCE</scope>
    <source>
        <strain evidence="5">G463</strain>
    </source>
</reference>
<name>A0A927JE86_9ACTN</name>
<evidence type="ECO:0000313" key="5">
    <source>
        <dbReference type="EMBL" id="MBD8506757.1"/>
    </source>
</evidence>
<dbReference type="Proteomes" id="UP000642993">
    <property type="component" value="Unassembled WGS sequence"/>
</dbReference>
<comment type="catalytic activity">
    <reaction evidence="3">
        <text>[thioredoxin]-dithiol + NADP(+) = [thioredoxin]-disulfide + NADPH + H(+)</text>
        <dbReference type="Rhea" id="RHEA:20345"/>
        <dbReference type="Rhea" id="RHEA-COMP:10698"/>
        <dbReference type="Rhea" id="RHEA-COMP:10700"/>
        <dbReference type="ChEBI" id="CHEBI:15378"/>
        <dbReference type="ChEBI" id="CHEBI:29950"/>
        <dbReference type="ChEBI" id="CHEBI:50058"/>
        <dbReference type="ChEBI" id="CHEBI:57783"/>
        <dbReference type="ChEBI" id="CHEBI:58349"/>
        <dbReference type="EC" id="1.8.1.9"/>
    </reaction>
</comment>
<dbReference type="PRINTS" id="PR00469">
    <property type="entry name" value="PNDRDTASEII"/>
</dbReference>
<keyword evidence="6" id="KW-1185">Reference proteome</keyword>
<dbReference type="InterPro" id="IPR023753">
    <property type="entry name" value="FAD/NAD-binding_dom"/>
</dbReference>
<dbReference type="Gene3D" id="3.50.50.60">
    <property type="entry name" value="FAD/NAD(P)-binding domain"/>
    <property type="match status" value="2"/>
</dbReference>
<feature type="domain" description="FAD/NAD(P)-binding" evidence="4">
    <location>
        <begin position="4"/>
        <end position="278"/>
    </location>
</feature>
<keyword evidence="2" id="KW-0560">Oxidoreductase</keyword>
<gene>
    <name evidence="5" type="ORF">HT102_09685</name>
</gene>
<dbReference type="PANTHER" id="PTHR48105">
    <property type="entry name" value="THIOREDOXIN REDUCTASE 1-RELATED-RELATED"/>
    <property type="match status" value="1"/>
</dbReference>
<evidence type="ECO:0000313" key="6">
    <source>
        <dbReference type="Proteomes" id="UP000642993"/>
    </source>
</evidence>
<dbReference type="GO" id="GO:0004791">
    <property type="term" value="F:thioredoxin-disulfide reductase (NADPH) activity"/>
    <property type="evidence" value="ECO:0007669"/>
    <property type="project" value="UniProtKB-EC"/>
</dbReference>
<dbReference type="InterPro" id="IPR036188">
    <property type="entry name" value="FAD/NAD-bd_sf"/>
</dbReference>
<dbReference type="Pfam" id="PF07992">
    <property type="entry name" value="Pyr_redox_2"/>
    <property type="match status" value="1"/>
</dbReference>
<evidence type="ECO:0000259" key="4">
    <source>
        <dbReference type="Pfam" id="PF07992"/>
    </source>
</evidence>
<evidence type="ECO:0000256" key="1">
    <source>
        <dbReference type="ARBA" id="ARBA00022630"/>
    </source>
</evidence>
<protein>
    <submittedName>
        <fullName evidence="5">NAD(P)/FAD-dependent oxidoreductase</fullName>
    </submittedName>
</protein>
<proteinExistence type="predicted"/>
<organism evidence="5 6">
    <name type="scientific">Lolliginicoccus lacisalsi</name>
    <dbReference type="NCBI Taxonomy" id="2742202"/>
    <lineage>
        <taxon>Bacteria</taxon>
        <taxon>Bacillati</taxon>
        <taxon>Actinomycetota</taxon>
        <taxon>Actinomycetes</taxon>
        <taxon>Mycobacteriales</taxon>
        <taxon>Hoyosellaceae</taxon>
        <taxon>Lolliginicoccus</taxon>
    </lineage>
</organism>